<evidence type="ECO:0000256" key="1">
    <source>
        <dbReference type="ARBA" id="ARBA00008710"/>
    </source>
</evidence>
<dbReference type="Pfam" id="PF04075">
    <property type="entry name" value="F420H2_quin_red"/>
    <property type="match status" value="1"/>
</dbReference>
<evidence type="ECO:0008006" key="5">
    <source>
        <dbReference type="Google" id="ProtNLM"/>
    </source>
</evidence>
<keyword evidence="4" id="KW-1185">Reference proteome</keyword>
<reference evidence="3 4" key="1">
    <citation type="journal article" date="2019" name="Emerg. Microbes Infect.">
        <title>Comprehensive subspecies identification of 175 nontuberculous mycobacteria species based on 7547 genomic profiles.</title>
        <authorList>
            <person name="Matsumoto Y."/>
            <person name="Kinjo T."/>
            <person name="Motooka D."/>
            <person name="Nabeya D."/>
            <person name="Jung N."/>
            <person name="Uechi K."/>
            <person name="Horii T."/>
            <person name="Iida T."/>
            <person name="Fujita J."/>
            <person name="Nakamura S."/>
        </authorList>
    </citation>
    <scope>NUCLEOTIDE SEQUENCE [LARGE SCALE GENOMIC DNA]</scope>
    <source>
        <strain evidence="3 4">JCM 6375</strain>
    </source>
</reference>
<protein>
    <recommendedName>
        <fullName evidence="5">Nitroreductase family deazaflavin-dependent oxidoreductase</fullName>
    </recommendedName>
</protein>
<comment type="catalytic activity">
    <reaction evidence="2">
        <text>oxidized coenzyme F420-(gamma-L-Glu)(n) + a quinol + H(+) = reduced coenzyme F420-(gamma-L-Glu)(n) + a quinone</text>
        <dbReference type="Rhea" id="RHEA:39663"/>
        <dbReference type="Rhea" id="RHEA-COMP:12939"/>
        <dbReference type="Rhea" id="RHEA-COMP:14378"/>
        <dbReference type="ChEBI" id="CHEBI:15378"/>
        <dbReference type="ChEBI" id="CHEBI:24646"/>
        <dbReference type="ChEBI" id="CHEBI:132124"/>
        <dbReference type="ChEBI" id="CHEBI:133980"/>
        <dbReference type="ChEBI" id="CHEBI:139511"/>
    </reaction>
</comment>
<dbReference type="EMBL" id="AP022560">
    <property type="protein sequence ID" value="BBX03805.1"/>
    <property type="molecule type" value="Genomic_DNA"/>
</dbReference>
<gene>
    <name evidence="3" type="ORF">MMOR_47410</name>
</gene>
<organism evidence="3 4">
    <name type="scientific">Mycolicibacterium moriokaense</name>
    <dbReference type="NCBI Taxonomy" id="39691"/>
    <lineage>
        <taxon>Bacteria</taxon>
        <taxon>Bacillati</taxon>
        <taxon>Actinomycetota</taxon>
        <taxon>Actinomycetes</taxon>
        <taxon>Mycobacteriales</taxon>
        <taxon>Mycobacteriaceae</taxon>
        <taxon>Mycolicibacterium</taxon>
    </lineage>
</organism>
<dbReference type="InterPro" id="IPR012349">
    <property type="entry name" value="Split_barrel_FMN-bd"/>
</dbReference>
<evidence type="ECO:0000313" key="4">
    <source>
        <dbReference type="Proteomes" id="UP000466681"/>
    </source>
</evidence>
<evidence type="ECO:0000313" key="3">
    <source>
        <dbReference type="EMBL" id="BBX03805.1"/>
    </source>
</evidence>
<accession>A0AAD1HE85</accession>
<dbReference type="GO" id="GO:0070967">
    <property type="term" value="F:coenzyme F420 binding"/>
    <property type="evidence" value="ECO:0007669"/>
    <property type="project" value="TreeGrafter"/>
</dbReference>
<dbReference type="GO" id="GO:0005886">
    <property type="term" value="C:plasma membrane"/>
    <property type="evidence" value="ECO:0007669"/>
    <property type="project" value="TreeGrafter"/>
</dbReference>
<dbReference type="NCBIfam" id="TIGR00026">
    <property type="entry name" value="hi_GC_TIGR00026"/>
    <property type="match status" value="1"/>
</dbReference>
<dbReference type="KEGG" id="mmor:MMOR_47410"/>
<sequence>MSDESAAAIRQERDWTTHHREMYLRSGGTAGHVMDIRDVGGHRFTTHCLIRVKGRKSGRTQIVPLIYGSIGGEIVIVASRAGADQHPEWYLNIRAGDHVDVQVATQAFRASWREPEGEERHRIWDYMARVFPPYLNYQKATTRHIPVVMLTPGESIDVFTEADLQS</sequence>
<dbReference type="InterPro" id="IPR004378">
    <property type="entry name" value="F420H2_quin_Rdtase"/>
</dbReference>
<dbReference type="PANTHER" id="PTHR39428">
    <property type="entry name" value="F420H(2)-DEPENDENT QUINONE REDUCTASE RV1261C"/>
    <property type="match status" value="1"/>
</dbReference>
<dbReference type="AlphaFoldDB" id="A0AAD1HE85"/>
<comment type="similarity">
    <text evidence="1">Belongs to the F420H(2)-dependent quinone reductase family.</text>
</comment>
<dbReference type="GO" id="GO:0016491">
    <property type="term" value="F:oxidoreductase activity"/>
    <property type="evidence" value="ECO:0007669"/>
    <property type="project" value="InterPro"/>
</dbReference>
<evidence type="ECO:0000256" key="2">
    <source>
        <dbReference type="ARBA" id="ARBA00049106"/>
    </source>
</evidence>
<name>A0AAD1HE85_9MYCO</name>
<dbReference type="Gene3D" id="2.30.110.10">
    <property type="entry name" value="Electron Transport, Fmn-binding Protein, Chain A"/>
    <property type="match status" value="1"/>
</dbReference>
<dbReference type="Proteomes" id="UP000466681">
    <property type="component" value="Chromosome"/>
</dbReference>
<dbReference type="RefSeq" id="WP_083149408.1">
    <property type="nucleotide sequence ID" value="NZ_AP022560.1"/>
</dbReference>
<proteinExistence type="inferred from homology"/>
<dbReference type="PANTHER" id="PTHR39428:SF3">
    <property type="entry name" value="DEAZAFLAVIN-DEPENDENT NITROREDUCTASE"/>
    <property type="match status" value="1"/>
</dbReference>